<dbReference type="CDD" id="cd06223">
    <property type="entry name" value="PRTases_typeI"/>
    <property type="match status" value="1"/>
</dbReference>
<dbReference type="SUPFAM" id="SSF53271">
    <property type="entry name" value="PRTase-like"/>
    <property type="match status" value="1"/>
</dbReference>
<evidence type="ECO:0000256" key="10">
    <source>
        <dbReference type="ARBA" id="ARBA00023134"/>
    </source>
</evidence>
<comment type="cofactor">
    <cofactor evidence="1">
        <name>Mg(2+)</name>
        <dbReference type="ChEBI" id="CHEBI:18420"/>
    </cofactor>
</comment>
<dbReference type="GO" id="GO:0005737">
    <property type="term" value="C:cytoplasm"/>
    <property type="evidence" value="ECO:0007669"/>
    <property type="project" value="UniProtKB-ARBA"/>
</dbReference>
<evidence type="ECO:0000256" key="2">
    <source>
        <dbReference type="ARBA" id="ARBA00005180"/>
    </source>
</evidence>
<dbReference type="UniPathway" id="UPA00574">
    <property type="reaction ID" value="UER00636"/>
</dbReference>
<dbReference type="InterPro" id="IPR029057">
    <property type="entry name" value="PRTase-like"/>
</dbReference>
<protein>
    <recommendedName>
        <fullName evidence="4">uracil phosphoribosyltransferase</fullName>
        <ecNumber evidence="4">2.4.2.9</ecNumber>
    </recommendedName>
    <alternativeName>
        <fullName evidence="11">UMP pyrophosphorylase</fullName>
    </alternativeName>
</protein>
<name>E6PGE2_9ZZZZ</name>
<evidence type="ECO:0000256" key="7">
    <source>
        <dbReference type="ARBA" id="ARBA00022679"/>
    </source>
</evidence>
<dbReference type="GO" id="GO:0006223">
    <property type="term" value="P:uracil salvage"/>
    <property type="evidence" value="ECO:0007669"/>
    <property type="project" value="InterPro"/>
</dbReference>
<dbReference type="Gene3D" id="3.40.50.2020">
    <property type="match status" value="1"/>
</dbReference>
<dbReference type="EC" id="2.4.2.9" evidence="4"/>
<evidence type="ECO:0000256" key="5">
    <source>
        <dbReference type="ARBA" id="ARBA00022533"/>
    </source>
</evidence>
<evidence type="ECO:0000259" key="12">
    <source>
        <dbReference type="Pfam" id="PF14681"/>
    </source>
</evidence>
<evidence type="ECO:0000256" key="11">
    <source>
        <dbReference type="ARBA" id="ARBA00031082"/>
    </source>
</evidence>
<dbReference type="PANTHER" id="PTHR32315">
    <property type="entry name" value="ADENINE PHOSPHORIBOSYLTRANSFERASE"/>
    <property type="match status" value="1"/>
</dbReference>
<keyword evidence="7 13" id="KW-0808">Transferase</keyword>
<dbReference type="InterPro" id="IPR050054">
    <property type="entry name" value="UPRTase/APRTase"/>
</dbReference>
<comment type="similarity">
    <text evidence="3">Belongs to the UPRTase family.</text>
</comment>
<dbReference type="EMBL" id="CABL01000011">
    <property type="protein sequence ID" value="CBH75530.1"/>
    <property type="molecule type" value="Genomic_DNA"/>
</dbReference>
<dbReference type="InterPro" id="IPR000836">
    <property type="entry name" value="PRTase_dom"/>
</dbReference>
<sequence length="220" mass="23623">MNGQQLLVVDHPALHDRLAQLRDRNTPTRSFRVLLEHVGTLLAYEATRTLPLRETEVESPLLRMKALRIAQPPVVAPILRAGLGLVPGFLQVVEDAVVAHLGFYRDSQTLQAVPYYANVPARLDGRRVFVLDPMLATGASGIAALRLLASHGASEVTFVSVIAAPEGIAAIHAAFPDVRIVVGAVDAELNEHGYIVPGLGDAGDRMFGSLTSMPTFVAPR</sequence>
<dbReference type="NCBIfam" id="NF001097">
    <property type="entry name" value="PRK00129.1"/>
    <property type="match status" value="1"/>
</dbReference>
<dbReference type="InterPro" id="IPR034332">
    <property type="entry name" value="Upp_B"/>
</dbReference>
<evidence type="ECO:0000256" key="9">
    <source>
        <dbReference type="ARBA" id="ARBA00022842"/>
    </source>
</evidence>
<evidence type="ECO:0000256" key="4">
    <source>
        <dbReference type="ARBA" id="ARBA00011894"/>
    </source>
</evidence>
<keyword evidence="10" id="KW-0342">GTP-binding</keyword>
<organism evidence="13">
    <name type="scientific">mine drainage metagenome</name>
    <dbReference type="NCBI Taxonomy" id="410659"/>
    <lineage>
        <taxon>unclassified sequences</taxon>
        <taxon>metagenomes</taxon>
        <taxon>ecological metagenomes</taxon>
    </lineage>
</organism>
<evidence type="ECO:0000256" key="3">
    <source>
        <dbReference type="ARBA" id="ARBA00009516"/>
    </source>
</evidence>
<proteinExistence type="inferred from homology"/>
<dbReference type="AlphaFoldDB" id="E6PGE2"/>
<evidence type="ECO:0000313" key="13">
    <source>
        <dbReference type="EMBL" id="CBH75530.1"/>
    </source>
</evidence>
<gene>
    <name evidence="13" type="primary">upp</name>
    <name evidence="13" type="ORF">CARN1_2600</name>
</gene>
<evidence type="ECO:0000256" key="8">
    <source>
        <dbReference type="ARBA" id="ARBA00022741"/>
    </source>
</evidence>
<comment type="pathway">
    <text evidence="2">Pyrimidine metabolism; UMP biosynthesis via salvage pathway; UMP from uracil: step 1/1.</text>
</comment>
<reference evidence="13" key="1">
    <citation type="submission" date="2009-10" db="EMBL/GenBank/DDBJ databases">
        <title>Diversity of trophic interactions inside an arsenic-rich microbial ecosystem.</title>
        <authorList>
            <person name="Bertin P.N."/>
            <person name="Heinrich-Salmeron A."/>
            <person name="Pelletier E."/>
            <person name="Goulhen-Chollet F."/>
            <person name="Arsene-Ploetze F."/>
            <person name="Gallien S."/>
            <person name="Calteau A."/>
            <person name="Vallenet D."/>
            <person name="Casiot C."/>
            <person name="Chane-Woon-Ming B."/>
            <person name="Giloteaux L."/>
            <person name="Barakat M."/>
            <person name="Bonnefoy V."/>
            <person name="Bruneel O."/>
            <person name="Chandler M."/>
            <person name="Cleiss J."/>
            <person name="Duran R."/>
            <person name="Elbaz-Poulichet F."/>
            <person name="Fonknechten N."/>
            <person name="Lauga B."/>
            <person name="Mornico D."/>
            <person name="Ortet P."/>
            <person name="Schaeffer C."/>
            <person name="Siguier P."/>
            <person name="Alexander Thil Smith A."/>
            <person name="Van Dorsselaer A."/>
            <person name="Weissenbach J."/>
            <person name="Medigue C."/>
            <person name="Le Paslier D."/>
        </authorList>
    </citation>
    <scope>NUCLEOTIDE SEQUENCE</scope>
</reference>
<keyword evidence="8" id="KW-0547">Nucleotide-binding</keyword>
<dbReference type="GO" id="GO:0044206">
    <property type="term" value="P:UMP salvage"/>
    <property type="evidence" value="ECO:0007669"/>
    <property type="project" value="UniProtKB-UniPathway"/>
</dbReference>
<feature type="domain" description="Phosphoribosyltransferase" evidence="12">
    <location>
        <begin position="8"/>
        <end position="208"/>
    </location>
</feature>
<dbReference type="Pfam" id="PF14681">
    <property type="entry name" value="UPRTase"/>
    <property type="match status" value="1"/>
</dbReference>
<dbReference type="GO" id="GO:0005525">
    <property type="term" value="F:GTP binding"/>
    <property type="evidence" value="ECO:0007669"/>
    <property type="project" value="UniProtKB-KW"/>
</dbReference>
<keyword evidence="9" id="KW-0460">Magnesium</keyword>
<dbReference type="PANTHER" id="PTHR32315:SF4">
    <property type="entry name" value="URACIL PHOSPHORIBOSYLTRANSFERASE, CHLOROPLASTIC"/>
    <property type="match status" value="1"/>
</dbReference>
<keyword evidence="6 13" id="KW-0328">Glycosyltransferase</keyword>
<dbReference type="NCBIfam" id="TIGR01091">
    <property type="entry name" value="upp"/>
    <property type="match status" value="1"/>
</dbReference>
<evidence type="ECO:0000256" key="1">
    <source>
        <dbReference type="ARBA" id="ARBA00001946"/>
    </source>
</evidence>
<dbReference type="InterPro" id="IPR005765">
    <property type="entry name" value="UPRT"/>
</dbReference>
<comment type="caution">
    <text evidence="13">The sequence shown here is derived from an EMBL/GenBank/DDBJ whole genome shotgun (WGS) entry which is preliminary data.</text>
</comment>
<accession>E6PGE2</accession>
<evidence type="ECO:0000256" key="6">
    <source>
        <dbReference type="ARBA" id="ARBA00022676"/>
    </source>
</evidence>
<dbReference type="FunFam" id="3.40.50.2020:FF:000003">
    <property type="entry name" value="Uracil phosphoribosyltransferase"/>
    <property type="match status" value="1"/>
</dbReference>
<keyword evidence="5" id="KW-0021">Allosteric enzyme</keyword>
<dbReference type="HAMAP" id="MF_01218_B">
    <property type="entry name" value="Upp_B"/>
    <property type="match status" value="1"/>
</dbReference>
<dbReference type="GO" id="GO:0004845">
    <property type="term" value="F:uracil phosphoribosyltransferase activity"/>
    <property type="evidence" value="ECO:0007669"/>
    <property type="project" value="UniProtKB-EC"/>
</dbReference>